<sequence>MKTIEEEVEEEEKRNMLTGLWRTISKMTDISLLWDPIFLLFAVSNLLTSVGFNSPLIFLPKHGTEGLNLDPLTSASVLSVFARNRRTKLGLSHICFCPFCLRCHKHHRPRGLRTRL</sequence>
<keyword evidence="2" id="KW-1185">Reference proteome</keyword>
<dbReference type="SUPFAM" id="SSF103473">
    <property type="entry name" value="MFS general substrate transporter"/>
    <property type="match status" value="1"/>
</dbReference>
<evidence type="ECO:0000313" key="3">
    <source>
        <dbReference type="WBParaSite" id="L893_g772.t1"/>
    </source>
</evidence>
<protein>
    <submittedName>
        <fullName evidence="3">MFS domain-containing protein</fullName>
    </submittedName>
</protein>
<proteinExistence type="predicted"/>
<keyword evidence="1" id="KW-0812">Transmembrane</keyword>
<keyword evidence="1" id="KW-0472">Membrane</keyword>
<evidence type="ECO:0000313" key="2">
    <source>
        <dbReference type="Proteomes" id="UP000095287"/>
    </source>
</evidence>
<feature type="transmembrane region" description="Helical" evidence="1">
    <location>
        <begin position="37"/>
        <end position="59"/>
    </location>
</feature>
<accession>A0A1I8APG6</accession>
<dbReference type="AlphaFoldDB" id="A0A1I8APG6"/>
<dbReference type="InterPro" id="IPR036259">
    <property type="entry name" value="MFS_trans_sf"/>
</dbReference>
<name>A0A1I8APG6_9BILA</name>
<organism evidence="2 3">
    <name type="scientific">Steinernema glaseri</name>
    <dbReference type="NCBI Taxonomy" id="37863"/>
    <lineage>
        <taxon>Eukaryota</taxon>
        <taxon>Metazoa</taxon>
        <taxon>Ecdysozoa</taxon>
        <taxon>Nematoda</taxon>
        <taxon>Chromadorea</taxon>
        <taxon>Rhabditida</taxon>
        <taxon>Tylenchina</taxon>
        <taxon>Panagrolaimomorpha</taxon>
        <taxon>Strongyloidoidea</taxon>
        <taxon>Steinernematidae</taxon>
        <taxon>Steinernema</taxon>
    </lineage>
</organism>
<reference evidence="3" key="1">
    <citation type="submission" date="2016-11" db="UniProtKB">
        <authorList>
            <consortium name="WormBaseParasite"/>
        </authorList>
    </citation>
    <scope>IDENTIFICATION</scope>
</reference>
<keyword evidence="1" id="KW-1133">Transmembrane helix</keyword>
<dbReference type="WBParaSite" id="L893_g772.t1">
    <property type="protein sequence ID" value="L893_g772.t1"/>
    <property type="gene ID" value="L893_g772"/>
</dbReference>
<evidence type="ECO:0000256" key="1">
    <source>
        <dbReference type="SAM" id="Phobius"/>
    </source>
</evidence>
<dbReference type="Proteomes" id="UP000095287">
    <property type="component" value="Unplaced"/>
</dbReference>